<keyword evidence="2" id="KW-0808">Transferase</keyword>
<protein>
    <submittedName>
        <fullName evidence="2">Glycosyltransferase family 2 protein</fullName>
        <ecNumber evidence="2">2.4.-.-</ecNumber>
    </submittedName>
</protein>
<dbReference type="Pfam" id="PF00535">
    <property type="entry name" value="Glycos_transf_2"/>
    <property type="match status" value="1"/>
</dbReference>
<dbReference type="GO" id="GO:0016757">
    <property type="term" value="F:glycosyltransferase activity"/>
    <property type="evidence" value="ECO:0007669"/>
    <property type="project" value="UniProtKB-KW"/>
</dbReference>
<dbReference type="EMBL" id="JBHULT010000008">
    <property type="protein sequence ID" value="MFD2517921.1"/>
    <property type="molecule type" value="Genomic_DNA"/>
</dbReference>
<name>A0ABW5IWT2_9FLAO</name>
<evidence type="ECO:0000259" key="1">
    <source>
        <dbReference type="Pfam" id="PF00535"/>
    </source>
</evidence>
<gene>
    <name evidence="2" type="ORF">ACFSTG_08460</name>
</gene>
<proteinExistence type="predicted"/>
<dbReference type="InterPro" id="IPR029044">
    <property type="entry name" value="Nucleotide-diphossugar_trans"/>
</dbReference>
<feature type="domain" description="Glycosyltransferase 2-like" evidence="1">
    <location>
        <begin position="5"/>
        <end position="130"/>
    </location>
</feature>
<evidence type="ECO:0000313" key="3">
    <source>
        <dbReference type="Proteomes" id="UP001597468"/>
    </source>
</evidence>
<dbReference type="CDD" id="cd00761">
    <property type="entry name" value="Glyco_tranf_GTA_type"/>
    <property type="match status" value="1"/>
</dbReference>
<dbReference type="InterPro" id="IPR050834">
    <property type="entry name" value="Glycosyltransf_2"/>
</dbReference>
<dbReference type="Proteomes" id="UP001597468">
    <property type="component" value="Unassembled WGS sequence"/>
</dbReference>
<dbReference type="EC" id="2.4.-.-" evidence="2"/>
<evidence type="ECO:0000313" key="2">
    <source>
        <dbReference type="EMBL" id="MFD2517921.1"/>
    </source>
</evidence>
<sequence length="325" mass="37351">MKFNLIICTLKRPKSIKDLLDSVACQTLYPDEILVIDASPDNLTANLLQEFSYTALKYFKVNEKNSGLTRQRNYGISKTSKEIEVICFLDDDIILEPDYFENLIRTYTFCPTAVGVGGYISNEVVWKKSETSPDFDEYKIDGFIRKLGSRNLLRKKIGLLSDQAPGVMPEFSNGLSIGFLPPSGNIYPVEYFMGGVASYRKEIFEKISFSDYFKGYGLYEDMDFCLRASRFGPNYVNTAARVTHHHEEAGRPNRFKYGQMVIRNGWHVWRVKYSKPSFKGKLKWHLTAFLLISVRISNIFTTPKKREAFSESAGRIIGWLRLMFS</sequence>
<dbReference type="Gene3D" id="3.90.550.10">
    <property type="entry name" value="Spore Coat Polysaccharide Biosynthesis Protein SpsA, Chain A"/>
    <property type="match status" value="1"/>
</dbReference>
<keyword evidence="2" id="KW-0328">Glycosyltransferase</keyword>
<organism evidence="2 3">
    <name type="scientific">Salinimicrobium flavum</name>
    <dbReference type="NCBI Taxonomy" id="1737065"/>
    <lineage>
        <taxon>Bacteria</taxon>
        <taxon>Pseudomonadati</taxon>
        <taxon>Bacteroidota</taxon>
        <taxon>Flavobacteriia</taxon>
        <taxon>Flavobacteriales</taxon>
        <taxon>Flavobacteriaceae</taxon>
        <taxon>Salinimicrobium</taxon>
    </lineage>
</organism>
<reference evidence="3" key="1">
    <citation type="journal article" date="2019" name="Int. J. Syst. Evol. Microbiol.">
        <title>The Global Catalogue of Microorganisms (GCM) 10K type strain sequencing project: providing services to taxonomists for standard genome sequencing and annotation.</title>
        <authorList>
            <consortium name="The Broad Institute Genomics Platform"/>
            <consortium name="The Broad Institute Genome Sequencing Center for Infectious Disease"/>
            <person name="Wu L."/>
            <person name="Ma J."/>
        </authorList>
    </citation>
    <scope>NUCLEOTIDE SEQUENCE [LARGE SCALE GENOMIC DNA]</scope>
    <source>
        <strain evidence="3">KCTC 42585</strain>
    </source>
</reference>
<dbReference type="PANTHER" id="PTHR43685">
    <property type="entry name" value="GLYCOSYLTRANSFERASE"/>
    <property type="match status" value="1"/>
</dbReference>
<accession>A0ABW5IWT2</accession>
<dbReference type="InterPro" id="IPR001173">
    <property type="entry name" value="Glyco_trans_2-like"/>
</dbReference>
<dbReference type="PANTHER" id="PTHR43685:SF2">
    <property type="entry name" value="GLYCOSYLTRANSFERASE 2-LIKE DOMAIN-CONTAINING PROTEIN"/>
    <property type="match status" value="1"/>
</dbReference>
<keyword evidence="3" id="KW-1185">Reference proteome</keyword>
<dbReference type="RefSeq" id="WP_380751054.1">
    <property type="nucleotide sequence ID" value="NZ_JBHULT010000008.1"/>
</dbReference>
<dbReference type="SUPFAM" id="SSF53448">
    <property type="entry name" value="Nucleotide-diphospho-sugar transferases"/>
    <property type="match status" value="1"/>
</dbReference>
<comment type="caution">
    <text evidence="2">The sequence shown here is derived from an EMBL/GenBank/DDBJ whole genome shotgun (WGS) entry which is preliminary data.</text>
</comment>